<evidence type="ECO:0000259" key="7">
    <source>
        <dbReference type="Pfam" id="PF05699"/>
    </source>
</evidence>
<evidence type="ECO:0000313" key="9">
    <source>
        <dbReference type="Proteomes" id="UP001234178"/>
    </source>
</evidence>
<evidence type="ECO:0000256" key="3">
    <source>
        <dbReference type="ARBA" id="ARBA00022771"/>
    </source>
</evidence>
<dbReference type="Proteomes" id="UP001234178">
    <property type="component" value="Unassembled WGS sequence"/>
</dbReference>
<gene>
    <name evidence="8" type="ORF">OUZ56_011510</name>
</gene>
<dbReference type="SUPFAM" id="SSF53098">
    <property type="entry name" value="Ribonuclease H-like"/>
    <property type="match status" value="1"/>
</dbReference>
<evidence type="ECO:0000256" key="5">
    <source>
        <dbReference type="ARBA" id="ARBA00023242"/>
    </source>
</evidence>
<dbReference type="PANTHER" id="PTHR46481">
    <property type="entry name" value="ZINC FINGER BED DOMAIN-CONTAINING PROTEIN 4"/>
    <property type="match status" value="1"/>
</dbReference>
<accession>A0ABQ9Z0J7</accession>
<dbReference type="InterPro" id="IPR012337">
    <property type="entry name" value="RNaseH-like_sf"/>
</dbReference>
<dbReference type="Pfam" id="PF05699">
    <property type="entry name" value="Dimer_Tnp_hAT"/>
    <property type="match status" value="1"/>
</dbReference>
<keyword evidence="5" id="KW-0539">Nucleus</keyword>
<sequence>MAQQRINSNRAQEVKQINLSRTRLEYRRTSHVGDDLHLSCSITHSWFCNPLGFRNQQVVRIWLGAKQANVGVFKEKAKANPKSKQRDSQEIQEGTAGRAMNSPPSKRQTLTRALFSTVIQKRAQSASASKVLDEFELYLSEPVYQSSGPDSPDNDCPSDLRFSPLGYWKVNAHRFPLLALIARELFGVPASGGEIERVFSTATDIATAKKNRIKQTLFAKMLFIKRNMKLMSPVTPVKQK</sequence>
<feature type="domain" description="HAT C-terminal dimerisation" evidence="7">
    <location>
        <begin position="135"/>
        <end position="228"/>
    </location>
</feature>
<proteinExistence type="predicted"/>
<name>A0ABQ9Z0J7_9CRUS</name>
<evidence type="ECO:0000256" key="6">
    <source>
        <dbReference type="SAM" id="MobiDB-lite"/>
    </source>
</evidence>
<keyword evidence="3" id="KW-0863">Zinc-finger</keyword>
<comment type="caution">
    <text evidence="8">The sequence shown here is derived from an EMBL/GenBank/DDBJ whole genome shotgun (WGS) entry which is preliminary data.</text>
</comment>
<feature type="region of interest" description="Disordered" evidence="6">
    <location>
        <begin position="76"/>
        <end position="107"/>
    </location>
</feature>
<dbReference type="InterPro" id="IPR008906">
    <property type="entry name" value="HATC_C_dom"/>
</dbReference>
<organism evidence="8 9">
    <name type="scientific">Daphnia magna</name>
    <dbReference type="NCBI Taxonomy" id="35525"/>
    <lineage>
        <taxon>Eukaryota</taxon>
        <taxon>Metazoa</taxon>
        <taxon>Ecdysozoa</taxon>
        <taxon>Arthropoda</taxon>
        <taxon>Crustacea</taxon>
        <taxon>Branchiopoda</taxon>
        <taxon>Diplostraca</taxon>
        <taxon>Cladocera</taxon>
        <taxon>Anomopoda</taxon>
        <taxon>Daphniidae</taxon>
        <taxon>Daphnia</taxon>
    </lineage>
</organism>
<keyword evidence="4" id="KW-0862">Zinc</keyword>
<keyword evidence="9" id="KW-1185">Reference proteome</keyword>
<comment type="subcellular location">
    <subcellularLocation>
        <location evidence="1">Nucleus</location>
    </subcellularLocation>
</comment>
<evidence type="ECO:0000256" key="4">
    <source>
        <dbReference type="ARBA" id="ARBA00022833"/>
    </source>
</evidence>
<evidence type="ECO:0000256" key="1">
    <source>
        <dbReference type="ARBA" id="ARBA00004123"/>
    </source>
</evidence>
<dbReference type="InterPro" id="IPR052035">
    <property type="entry name" value="ZnF_BED_domain_contain"/>
</dbReference>
<keyword evidence="2" id="KW-0479">Metal-binding</keyword>
<dbReference type="EMBL" id="JAOYFB010000002">
    <property type="protein sequence ID" value="KAK4006356.1"/>
    <property type="molecule type" value="Genomic_DNA"/>
</dbReference>
<dbReference type="PANTHER" id="PTHR46481:SF10">
    <property type="entry name" value="ZINC FINGER BED DOMAIN-CONTAINING PROTEIN 39"/>
    <property type="match status" value="1"/>
</dbReference>
<protein>
    <recommendedName>
        <fullName evidence="7">HAT C-terminal dimerisation domain-containing protein</fullName>
    </recommendedName>
</protein>
<evidence type="ECO:0000313" key="8">
    <source>
        <dbReference type="EMBL" id="KAK4006356.1"/>
    </source>
</evidence>
<evidence type="ECO:0000256" key="2">
    <source>
        <dbReference type="ARBA" id="ARBA00022723"/>
    </source>
</evidence>
<feature type="compositionally biased region" description="Basic and acidic residues" evidence="6">
    <location>
        <begin position="76"/>
        <end position="89"/>
    </location>
</feature>
<reference evidence="8 9" key="1">
    <citation type="journal article" date="2023" name="Nucleic Acids Res.">
        <title>The hologenome of Daphnia magna reveals possible DNA methylation and microbiome-mediated evolution of the host genome.</title>
        <authorList>
            <person name="Chaturvedi A."/>
            <person name="Li X."/>
            <person name="Dhandapani V."/>
            <person name="Marshall H."/>
            <person name="Kissane S."/>
            <person name="Cuenca-Cambronero M."/>
            <person name="Asole G."/>
            <person name="Calvet F."/>
            <person name="Ruiz-Romero M."/>
            <person name="Marangio P."/>
            <person name="Guigo R."/>
            <person name="Rago D."/>
            <person name="Mirbahai L."/>
            <person name="Eastwood N."/>
            <person name="Colbourne J.K."/>
            <person name="Zhou J."/>
            <person name="Mallon E."/>
            <person name="Orsini L."/>
        </authorList>
    </citation>
    <scope>NUCLEOTIDE SEQUENCE [LARGE SCALE GENOMIC DNA]</scope>
    <source>
        <strain evidence="8">LRV0_1</strain>
    </source>
</reference>